<dbReference type="Proteomes" id="UP000886998">
    <property type="component" value="Unassembled WGS sequence"/>
</dbReference>
<sequence length="102" mass="12070">MFFNAGVGGTIIVEPGVERSRTTQICQRLLTLLTNQLPLNNLNDCFKTLDEFRTDEKFGTLLEELWHEMSFLFLFQVLKWSLLFNRLKIEKEEDEILHEFES</sequence>
<protein>
    <submittedName>
        <fullName evidence="1">Uncharacterized protein</fullName>
    </submittedName>
</protein>
<keyword evidence="2" id="KW-1185">Reference proteome</keyword>
<organism evidence="1 2">
    <name type="scientific">Trichonephila inaurata madagascariensis</name>
    <dbReference type="NCBI Taxonomy" id="2747483"/>
    <lineage>
        <taxon>Eukaryota</taxon>
        <taxon>Metazoa</taxon>
        <taxon>Ecdysozoa</taxon>
        <taxon>Arthropoda</taxon>
        <taxon>Chelicerata</taxon>
        <taxon>Arachnida</taxon>
        <taxon>Araneae</taxon>
        <taxon>Araneomorphae</taxon>
        <taxon>Entelegynae</taxon>
        <taxon>Araneoidea</taxon>
        <taxon>Nephilidae</taxon>
        <taxon>Trichonephila</taxon>
        <taxon>Trichonephila inaurata</taxon>
    </lineage>
</organism>
<dbReference type="EMBL" id="BMAV01000070">
    <property type="protein sequence ID" value="GFY37054.1"/>
    <property type="molecule type" value="Genomic_DNA"/>
</dbReference>
<reference evidence="1" key="1">
    <citation type="submission" date="2020-08" db="EMBL/GenBank/DDBJ databases">
        <title>Multicomponent nature underlies the extraordinary mechanical properties of spider dragline silk.</title>
        <authorList>
            <person name="Kono N."/>
            <person name="Nakamura H."/>
            <person name="Mori M."/>
            <person name="Yoshida Y."/>
            <person name="Ohtoshi R."/>
            <person name="Malay A.D."/>
            <person name="Moran D.A.P."/>
            <person name="Tomita M."/>
            <person name="Numata K."/>
            <person name="Arakawa K."/>
        </authorList>
    </citation>
    <scope>NUCLEOTIDE SEQUENCE</scope>
</reference>
<evidence type="ECO:0000313" key="1">
    <source>
        <dbReference type="EMBL" id="GFY37054.1"/>
    </source>
</evidence>
<dbReference type="AlphaFoldDB" id="A0A8X7BNZ0"/>
<evidence type="ECO:0000313" key="2">
    <source>
        <dbReference type="Proteomes" id="UP000886998"/>
    </source>
</evidence>
<gene>
    <name evidence="1" type="ORF">TNIN_217291</name>
</gene>
<accession>A0A8X7BNZ0</accession>
<proteinExistence type="predicted"/>
<comment type="caution">
    <text evidence="1">The sequence shown here is derived from an EMBL/GenBank/DDBJ whole genome shotgun (WGS) entry which is preliminary data.</text>
</comment>
<name>A0A8X7BNZ0_9ARAC</name>